<feature type="compositionally biased region" description="Basic and acidic residues" evidence="1">
    <location>
        <begin position="204"/>
        <end position="220"/>
    </location>
</feature>
<dbReference type="AlphaFoldDB" id="A0A8E6B275"/>
<protein>
    <submittedName>
        <fullName evidence="3">LysM peptidoglycan-binding domain-containing protein</fullName>
    </submittedName>
</protein>
<feature type="compositionally biased region" description="Basic and acidic residues" evidence="1">
    <location>
        <begin position="104"/>
        <end position="126"/>
    </location>
</feature>
<name>A0A8E6B275_9BACT</name>
<evidence type="ECO:0000313" key="4">
    <source>
        <dbReference type="Proteomes" id="UP000676194"/>
    </source>
</evidence>
<feature type="compositionally biased region" description="Basic and acidic residues" evidence="1">
    <location>
        <begin position="308"/>
        <end position="339"/>
    </location>
</feature>
<sequence length="582" mass="62970">MAGDNKPIEMKPIDLKSVEMKPAAKPTSEAPESTPASGGLARETRLGLAVAGSFAVMVGGIFGVKQLSKSANFTNEKPNQTLAKLEEVKPVKEAPVEPFPENPGEIKIDLSHIPKMPEPEVKKPSELETPSLNFPDLKPVNLPEPTLPASKPNDLPESKSLNLRPTEGSTLEPSVSTLPPLTPGNDDFSKSPKMNLIKPVSFDEPIKPIDPPVKEPKLPDIKLPGGGDENTKKPTDITPPKDLAPLTIPSADSIKEPGLPPINTSALAIPKSPENNGLDKKPELPPLGGSSPELPPIDKTSKSSPELSKQDIPKLDIPKVDIPKLGDDAPETSPKKDSRSNGWKSLDTTPLDGGSGTIKSIPKNTELQPTPSNLNKPIDIKMESSEIKPEPSRTTIKVPARTMENREPGTVPTSSATRSTNRDYDEDWHDIKADDSYAAISKKYYDDASYAKALQAYNEANPSSDRKKLRIPPIWVLEQNHGKFVPVSNIKTTSLTTPASDRRDLSPPPSVDNRDEKSNSNDPFASLRVYTVQGNGETLKDIARRVLGNESAWQSIKKYNISVNESSELPVGTKLYMPPGTP</sequence>
<feature type="compositionally biased region" description="Polar residues" evidence="1">
    <location>
        <begin position="362"/>
        <end position="375"/>
    </location>
</feature>
<feature type="region of interest" description="Disordered" evidence="1">
    <location>
        <begin position="84"/>
        <end position="422"/>
    </location>
</feature>
<reference evidence="3" key="1">
    <citation type="submission" date="2021-05" db="EMBL/GenBank/DDBJ databases">
        <title>Complete genome sequence of the cellulolytic planctomycete Telmatocola sphagniphila SP2T and characterization of the first cellulase from planctomycetes.</title>
        <authorList>
            <person name="Rakitin A.L."/>
            <person name="Beletsky A.V."/>
            <person name="Naumoff D.G."/>
            <person name="Kulichevskaya I.S."/>
            <person name="Mardanov A.V."/>
            <person name="Ravin N.V."/>
            <person name="Dedysh S.N."/>
        </authorList>
    </citation>
    <scope>NUCLEOTIDE SEQUENCE</scope>
    <source>
        <strain evidence="3">SP2T</strain>
    </source>
</reference>
<dbReference type="Pfam" id="PF01476">
    <property type="entry name" value="LysM"/>
    <property type="match status" value="1"/>
</dbReference>
<feature type="compositionally biased region" description="Basic and acidic residues" evidence="1">
    <location>
        <begin position="1"/>
        <end position="19"/>
    </location>
</feature>
<feature type="domain" description="LysM" evidence="2">
    <location>
        <begin position="535"/>
        <end position="578"/>
    </location>
</feature>
<dbReference type="InterPro" id="IPR036779">
    <property type="entry name" value="LysM_dom_sf"/>
</dbReference>
<dbReference type="InterPro" id="IPR018392">
    <property type="entry name" value="LysM"/>
</dbReference>
<dbReference type="EMBL" id="CP074694">
    <property type="protein sequence ID" value="QVL30538.1"/>
    <property type="molecule type" value="Genomic_DNA"/>
</dbReference>
<dbReference type="Proteomes" id="UP000676194">
    <property type="component" value="Chromosome"/>
</dbReference>
<gene>
    <name evidence="3" type="ORF">KIH39_16975</name>
</gene>
<keyword evidence="4" id="KW-1185">Reference proteome</keyword>
<accession>A0A8E6B275</accession>
<evidence type="ECO:0000259" key="2">
    <source>
        <dbReference type="Pfam" id="PF01476"/>
    </source>
</evidence>
<feature type="region of interest" description="Disordered" evidence="1">
    <location>
        <begin position="488"/>
        <end position="526"/>
    </location>
</feature>
<feature type="compositionally biased region" description="Polar residues" evidence="1">
    <location>
        <begin position="489"/>
        <end position="499"/>
    </location>
</feature>
<dbReference type="KEGG" id="tsph:KIH39_16975"/>
<feature type="compositionally biased region" description="Polar residues" evidence="1">
    <location>
        <begin position="159"/>
        <end position="179"/>
    </location>
</feature>
<dbReference type="Gene3D" id="3.10.350.10">
    <property type="entry name" value="LysM domain"/>
    <property type="match status" value="1"/>
</dbReference>
<dbReference type="CDD" id="cd00118">
    <property type="entry name" value="LysM"/>
    <property type="match status" value="1"/>
</dbReference>
<organism evidence="3 4">
    <name type="scientific">Telmatocola sphagniphila</name>
    <dbReference type="NCBI Taxonomy" id="1123043"/>
    <lineage>
        <taxon>Bacteria</taxon>
        <taxon>Pseudomonadati</taxon>
        <taxon>Planctomycetota</taxon>
        <taxon>Planctomycetia</taxon>
        <taxon>Gemmatales</taxon>
        <taxon>Gemmataceae</taxon>
    </lineage>
</organism>
<evidence type="ECO:0000313" key="3">
    <source>
        <dbReference type="EMBL" id="QVL30538.1"/>
    </source>
</evidence>
<evidence type="ECO:0000256" key="1">
    <source>
        <dbReference type="SAM" id="MobiDB-lite"/>
    </source>
</evidence>
<feature type="region of interest" description="Disordered" evidence="1">
    <location>
        <begin position="1"/>
        <end position="40"/>
    </location>
</feature>
<feature type="compositionally biased region" description="Basic and acidic residues" evidence="1">
    <location>
        <begin position="84"/>
        <end position="95"/>
    </location>
</feature>
<feature type="compositionally biased region" description="Basic and acidic residues" evidence="1">
    <location>
        <begin position="378"/>
        <end position="391"/>
    </location>
</feature>
<dbReference type="RefSeq" id="WP_213494409.1">
    <property type="nucleotide sequence ID" value="NZ_CP074694.1"/>
</dbReference>
<proteinExistence type="predicted"/>